<organism evidence="1 2">
    <name type="scientific">Tanacetum coccineum</name>
    <dbReference type="NCBI Taxonomy" id="301880"/>
    <lineage>
        <taxon>Eukaryota</taxon>
        <taxon>Viridiplantae</taxon>
        <taxon>Streptophyta</taxon>
        <taxon>Embryophyta</taxon>
        <taxon>Tracheophyta</taxon>
        <taxon>Spermatophyta</taxon>
        <taxon>Magnoliopsida</taxon>
        <taxon>eudicotyledons</taxon>
        <taxon>Gunneridae</taxon>
        <taxon>Pentapetalae</taxon>
        <taxon>asterids</taxon>
        <taxon>campanulids</taxon>
        <taxon>Asterales</taxon>
        <taxon>Asteraceae</taxon>
        <taxon>Asteroideae</taxon>
        <taxon>Anthemideae</taxon>
        <taxon>Anthemidinae</taxon>
        <taxon>Tanacetum</taxon>
    </lineage>
</organism>
<keyword evidence="2" id="KW-1185">Reference proteome</keyword>
<accession>A0ABQ5J983</accession>
<evidence type="ECO:0000313" key="2">
    <source>
        <dbReference type="Proteomes" id="UP001151760"/>
    </source>
</evidence>
<proteinExistence type="predicted"/>
<sequence>MVEEVVDIQIRVVDERHEVMAMDLKGPVVNYPRLRHEYYEVVFVEEEVLEVQALLLGEFVLDELVMVMNL</sequence>
<gene>
    <name evidence="1" type="ORF">Tco_1124458</name>
</gene>
<comment type="caution">
    <text evidence="1">The sequence shown here is derived from an EMBL/GenBank/DDBJ whole genome shotgun (WGS) entry which is preliminary data.</text>
</comment>
<dbReference type="EMBL" id="BQNB010021595">
    <property type="protein sequence ID" value="GJU08028.1"/>
    <property type="molecule type" value="Genomic_DNA"/>
</dbReference>
<dbReference type="Proteomes" id="UP001151760">
    <property type="component" value="Unassembled WGS sequence"/>
</dbReference>
<protein>
    <submittedName>
        <fullName evidence="1">Uncharacterized protein</fullName>
    </submittedName>
</protein>
<evidence type="ECO:0000313" key="1">
    <source>
        <dbReference type="EMBL" id="GJU08028.1"/>
    </source>
</evidence>
<reference evidence="1" key="2">
    <citation type="submission" date="2022-01" db="EMBL/GenBank/DDBJ databases">
        <authorList>
            <person name="Yamashiro T."/>
            <person name="Shiraishi A."/>
            <person name="Satake H."/>
            <person name="Nakayama K."/>
        </authorList>
    </citation>
    <scope>NUCLEOTIDE SEQUENCE</scope>
</reference>
<name>A0ABQ5J983_9ASTR</name>
<reference evidence="1" key="1">
    <citation type="journal article" date="2022" name="Int. J. Mol. Sci.">
        <title>Draft Genome of Tanacetum Coccineum: Genomic Comparison of Closely Related Tanacetum-Family Plants.</title>
        <authorList>
            <person name="Yamashiro T."/>
            <person name="Shiraishi A."/>
            <person name="Nakayama K."/>
            <person name="Satake H."/>
        </authorList>
    </citation>
    <scope>NUCLEOTIDE SEQUENCE</scope>
</reference>